<dbReference type="SUPFAM" id="SSF56601">
    <property type="entry name" value="beta-lactamase/transpeptidase-like"/>
    <property type="match status" value="1"/>
</dbReference>
<feature type="compositionally biased region" description="Polar residues" evidence="18">
    <location>
        <begin position="717"/>
        <end position="727"/>
    </location>
</feature>
<evidence type="ECO:0000256" key="2">
    <source>
        <dbReference type="ARBA" id="ARBA00004752"/>
    </source>
</evidence>
<evidence type="ECO:0000256" key="11">
    <source>
        <dbReference type="ARBA" id="ARBA00022960"/>
    </source>
</evidence>
<dbReference type="InterPro" id="IPR001460">
    <property type="entry name" value="PCN-bd_Tpept"/>
</dbReference>
<evidence type="ECO:0000259" key="20">
    <source>
        <dbReference type="Pfam" id="PF00905"/>
    </source>
</evidence>
<proteinExistence type="inferred from homology"/>
<dbReference type="Gene3D" id="3.40.710.10">
    <property type="entry name" value="DD-peptidase/beta-lactamase superfamily"/>
    <property type="match status" value="2"/>
</dbReference>
<comment type="subcellular location">
    <subcellularLocation>
        <location evidence="1">Cell membrane</location>
    </subcellularLocation>
</comment>
<keyword evidence="15" id="KW-0961">Cell wall biogenesis/degradation</keyword>
<evidence type="ECO:0000313" key="22">
    <source>
        <dbReference type="EMBL" id="MCD2425987.1"/>
    </source>
</evidence>
<evidence type="ECO:0000313" key="23">
    <source>
        <dbReference type="Proteomes" id="UP001199816"/>
    </source>
</evidence>
<keyword evidence="13 19" id="KW-0472">Membrane</keyword>
<evidence type="ECO:0000259" key="21">
    <source>
        <dbReference type="Pfam" id="PF00912"/>
    </source>
</evidence>
<keyword evidence="10" id="KW-0378">Hydrolase</keyword>
<feature type="transmembrane region" description="Helical" evidence="19">
    <location>
        <begin position="7"/>
        <end position="31"/>
    </location>
</feature>
<dbReference type="Pfam" id="PF00905">
    <property type="entry name" value="Transpeptidase"/>
    <property type="match status" value="1"/>
</dbReference>
<dbReference type="InterPro" id="IPR036950">
    <property type="entry name" value="PBP_transglycosylase"/>
</dbReference>
<accession>A0ABS8Q0C0</accession>
<sequence>MKKSVRIFWRIFFILFGAGILTVLLANWGVFGKMPSLAELENPAITQASEVLAADGTLMGKYYLPNGNRSLVKYRDISPNVVNALIATEDKRFYDHAGIDLKGTLRAIFLLGKEGGGSTITQQLALALFNQRASNKALRVIQKLKEWIISVKLERNFTKEEIVALYLNAVPFSDNVYGIRNAARTWFQKEPDRLSVDEAALLVGMINGPGIYNPRRNPKLAIDRRNLVIARMVENGNLSSAEGERLSATPMKLNYKKMDENTGYAPYFRDVLRDELKTILKDPGLKKPDGSSYSLYEDGLKIYTTINPQMQQYAEEAVYMQVPNLQRALVRQSFIKSGAVWKGRDNILLRAMKESDRWRNMADDGFSDKEIKASFYKKVPMRIFAWNASKGRDTVMTPYDSIKYHRTMVQSAFMVMDPVTGEVKAWVGGIDFKTYKYDHVNLRTKRQVGSTIKPLLYAEAIEEQNMTPESTVEDVQQNFGNGQLVPATGRTCTGRSMTMASALAWSRNCATAYIMKIVGPAQFVNFLQRINIPTKVPAFPSIALGACELSLFEMLWGYSIFGGRGFSTKPYFISRIEDRNGNVIKRFDYSVNRKEAISESTAYTMSRMMQGIVDKGTAAGLRARLGAAEMAGKTGTTNDNSDAWFMGFTPQLLGGVWVGCDDRFIRNEGRGGFGGEAARPIWEAFFKKVYADKSLGINKDEKFAEPATMENEILSADPSQYVTSENPEPTAEGADAGLGSEQDYMQNNNEYIGPESKPVTDEKGPVKDTTKKEPSKAVQGKPIGSSDEPKKKKGFLGGLFKKKDKTKNQEQEK</sequence>
<comment type="catalytic activity">
    <reaction evidence="17">
        <text>[GlcNAc-(1-&gt;4)-Mur2Ac(oyl-L-Ala-gamma-D-Glu-L-Lys-D-Ala-D-Ala)](n)-di-trans,octa-cis-undecaprenyl diphosphate + beta-D-GlcNAc-(1-&gt;4)-Mur2Ac(oyl-L-Ala-gamma-D-Glu-L-Lys-D-Ala-D-Ala)-di-trans,octa-cis-undecaprenyl diphosphate = [GlcNAc-(1-&gt;4)-Mur2Ac(oyl-L-Ala-gamma-D-Glu-L-Lys-D-Ala-D-Ala)](n+1)-di-trans,octa-cis-undecaprenyl diphosphate + di-trans,octa-cis-undecaprenyl diphosphate + H(+)</text>
        <dbReference type="Rhea" id="RHEA:23708"/>
        <dbReference type="Rhea" id="RHEA-COMP:9602"/>
        <dbReference type="Rhea" id="RHEA-COMP:9603"/>
        <dbReference type="ChEBI" id="CHEBI:15378"/>
        <dbReference type="ChEBI" id="CHEBI:58405"/>
        <dbReference type="ChEBI" id="CHEBI:60033"/>
        <dbReference type="ChEBI" id="CHEBI:78435"/>
        <dbReference type="EC" id="2.4.99.28"/>
    </reaction>
</comment>
<dbReference type="Gene3D" id="1.10.3810.10">
    <property type="entry name" value="Biosynthetic peptidoglycan transglycosylase-like"/>
    <property type="match status" value="1"/>
</dbReference>
<evidence type="ECO:0000256" key="16">
    <source>
        <dbReference type="ARBA" id="ARBA00034000"/>
    </source>
</evidence>
<evidence type="ECO:0000256" key="12">
    <source>
        <dbReference type="ARBA" id="ARBA00022984"/>
    </source>
</evidence>
<evidence type="ECO:0000256" key="19">
    <source>
        <dbReference type="SAM" id="Phobius"/>
    </source>
</evidence>
<feature type="region of interest" description="Disordered" evidence="18">
    <location>
        <begin position="710"/>
        <end position="813"/>
    </location>
</feature>
<comment type="pathway">
    <text evidence="2">Cell wall biogenesis; peptidoglycan biosynthesis.</text>
</comment>
<evidence type="ECO:0000256" key="18">
    <source>
        <dbReference type="SAM" id="MobiDB-lite"/>
    </source>
</evidence>
<keyword evidence="19" id="KW-0812">Transmembrane</keyword>
<dbReference type="InterPro" id="IPR012338">
    <property type="entry name" value="Beta-lactam/transpept-like"/>
</dbReference>
<evidence type="ECO:0000256" key="14">
    <source>
        <dbReference type="ARBA" id="ARBA00023268"/>
    </source>
</evidence>
<dbReference type="PANTHER" id="PTHR32282:SF11">
    <property type="entry name" value="PENICILLIN-BINDING PROTEIN 1B"/>
    <property type="match status" value="1"/>
</dbReference>
<evidence type="ECO:0000256" key="1">
    <source>
        <dbReference type="ARBA" id="ARBA00004236"/>
    </source>
</evidence>
<comment type="similarity">
    <text evidence="3">In the C-terminal section; belongs to the transpeptidase family.</text>
</comment>
<evidence type="ECO:0000256" key="3">
    <source>
        <dbReference type="ARBA" id="ARBA00007090"/>
    </source>
</evidence>
<evidence type="ECO:0000256" key="15">
    <source>
        <dbReference type="ARBA" id="ARBA00023316"/>
    </source>
</evidence>
<keyword evidence="14" id="KW-0511">Multifunctional enzyme</keyword>
<keyword evidence="11" id="KW-0133">Cell shape</keyword>
<dbReference type="EMBL" id="JAJNEC010000008">
    <property type="protein sequence ID" value="MCD2425987.1"/>
    <property type="molecule type" value="Genomic_DNA"/>
</dbReference>
<evidence type="ECO:0000256" key="7">
    <source>
        <dbReference type="ARBA" id="ARBA00022670"/>
    </source>
</evidence>
<keyword evidence="7" id="KW-0645">Protease</keyword>
<evidence type="ECO:0000256" key="13">
    <source>
        <dbReference type="ARBA" id="ARBA00023136"/>
    </source>
</evidence>
<dbReference type="InterPro" id="IPR023346">
    <property type="entry name" value="Lysozyme-like_dom_sf"/>
</dbReference>
<evidence type="ECO:0000256" key="10">
    <source>
        <dbReference type="ARBA" id="ARBA00022801"/>
    </source>
</evidence>
<comment type="catalytic activity">
    <reaction evidence="16">
        <text>Preferential cleavage: (Ac)2-L-Lys-D-Ala-|-D-Ala. Also transpeptidation of peptidyl-alanyl moieties that are N-acyl substituents of D-alanine.</text>
        <dbReference type="EC" id="3.4.16.4"/>
    </reaction>
</comment>
<name>A0ABS8Q0C0_9BACT</name>
<keyword evidence="12" id="KW-0573">Peptidoglycan synthesis</keyword>
<evidence type="ECO:0000256" key="8">
    <source>
        <dbReference type="ARBA" id="ARBA00022676"/>
    </source>
</evidence>
<dbReference type="RefSeq" id="WP_231008578.1">
    <property type="nucleotide sequence ID" value="NZ_JAJNEC010000008.1"/>
</dbReference>
<evidence type="ECO:0000256" key="6">
    <source>
        <dbReference type="ARBA" id="ARBA00022645"/>
    </source>
</evidence>
<comment type="caution">
    <text evidence="22">The sequence shown here is derived from an EMBL/GenBank/DDBJ whole genome shotgun (WGS) entry which is preliminary data.</text>
</comment>
<dbReference type="InterPro" id="IPR001264">
    <property type="entry name" value="Glyco_trans_51"/>
</dbReference>
<feature type="domain" description="Glycosyl transferase family 51" evidence="21">
    <location>
        <begin position="65"/>
        <end position="232"/>
    </location>
</feature>
<keyword evidence="19" id="KW-1133">Transmembrane helix</keyword>
<organism evidence="22 23">
    <name type="scientific">Niabella pedocola</name>
    <dbReference type="NCBI Taxonomy" id="1752077"/>
    <lineage>
        <taxon>Bacteria</taxon>
        <taxon>Pseudomonadati</taxon>
        <taxon>Bacteroidota</taxon>
        <taxon>Chitinophagia</taxon>
        <taxon>Chitinophagales</taxon>
        <taxon>Chitinophagaceae</taxon>
        <taxon>Niabella</taxon>
    </lineage>
</organism>
<keyword evidence="9" id="KW-0808">Transferase</keyword>
<keyword evidence="5" id="KW-1003">Cell membrane</keyword>
<reference evidence="22 23" key="1">
    <citation type="submission" date="2021-11" db="EMBL/GenBank/DDBJ databases">
        <title>Genomic of Niabella pedocola.</title>
        <authorList>
            <person name="Wu T."/>
        </authorList>
    </citation>
    <scope>NUCLEOTIDE SEQUENCE [LARGE SCALE GENOMIC DNA]</scope>
    <source>
        <strain evidence="22 23">JCM 31011</strain>
    </source>
</reference>
<dbReference type="InterPro" id="IPR050396">
    <property type="entry name" value="Glycosyltr_51/Transpeptidase"/>
</dbReference>
<comment type="similarity">
    <text evidence="4">In the N-terminal section; belongs to the glycosyltransferase 51 family.</text>
</comment>
<feature type="compositionally biased region" description="Basic and acidic residues" evidence="18">
    <location>
        <begin position="758"/>
        <end position="775"/>
    </location>
</feature>
<feature type="domain" description="Penicillin-binding protein transpeptidase" evidence="20">
    <location>
        <begin position="412"/>
        <end position="651"/>
    </location>
</feature>
<keyword evidence="8" id="KW-0328">Glycosyltransferase</keyword>
<dbReference type="SUPFAM" id="SSF53955">
    <property type="entry name" value="Lysozyme-like"/>
    <property type="match status" value="1"/>
</dbReference>
<dbReference type="Proteomes" id="UP001199816">
    <property type="component" value="Unassembled WGS sequence"/>
</dbReference>
<evidence type="ECO:0000256" key="9">
    <source>
        <dbReference type="ARBA" id="ARBA00022679"/>
    </source>
</evidence>
<evidence type="ECO:0000256" key="5">
    <source>
        <dbReference type="ARBA" id="ARBA00022475"/>
    </source>
</evidence>
<keyword evidence="23" id="KW-1185">Reference proteome</keyword>
<dbReference type="Pfam" id="PF00912">
    <property type="entry name" value="Transgly"/>
    <property type="match status" value="1"/>
</dbReference>
<evidence type="ECO:0000256" key="4">
    <source>
        <dbReference type="ARBA" id="ARBA00007739"/>
    </source>
</evidence>
<protein>
    <submittedName>
        <fullName evidence="22">Penicillin-binding protein</fullName>
    </submittedName>
</protein>
<evidence type="ECO:0000256" key="17">
    <source>
        <dbReference type="ARBA" id="ARBA00049902"/>
    </source>
</evidence>
<keyword evidence="6" id="KW-0121">Carboxypeptidase</keyword>
<dbReference type="PANTHER" id="PTHR32282">
    <property type="entry name" value="BINDING PROTEIN TRANSPEPTIDASE, PUTATIVE-RELATED"/>
    <property type="match status" value="1"/>
</dbReference>
<gene>
    <name evidence="22" type="ORF">LQ567_24600</name>
</gene>